<keyword evidence="5 13" id="KW-0489">Methyltransferase</keyword>
<dbReference type="GO" id="GO:0046872">
    <property type="term" value="F:metal ion binding"/>
    <property type="evidence" value="ECO:0007669"/>
    <property type="project" value="UniProtKB-KW"/>
</dbReference>
<keyword evidence="6 13" id="KW-0808">Transferase</keyword>
<comment type="similarity">
    <text evidence="13">Belongs to the radical SAM superfamily. RlmN family.</text>
</comment>
<comment type="function">
    <text evidence="13">Specifically methylates position 2 of adenine 2503 in 23S rRNA and position 2 of adenine 37 in tRNAs.</text>
</comment>
<dbReference type="GO" id="GO:0019843">
    <property type="term" value="F:rRNA binding"/>
    <property type="evidence" value="ECO:0007669"/>
    <property type="project" value="UniProtKB-UniRule"/>
</dbReference>
<dbReference type="Proteomes" id="UP000432715">
    <property type="component" value="Unassembled WGS sequence"/>
</dbReference>
<comment type="subcellular location">
    <subcellularLocation>
        <location evidence="1 13">Cytoplasm</location>
    </subcellularLocation>
</comment>
<dbReference type="Gene3D" id="3.20.20.70">
    <property type="entry name" value="Aldolase class I"/>
    <property type="match status" value="1"/>
</dbReference>
<dbReference type="NCBIfam" id="TIGR00048">
    <property type="entry name" value="rRNA_mod_RlmN"/>
    <property type="match status" value="1"/>
</dbReference>
<dbReference type="SFLD" id="SFLDG01062">
    <property type="entry name" value="methyltransferase_(Class_A)"/>
    <property type="match status" value="1"/>
</dbReference>
<proteinExistence type="inferred from homology"/>
<comment type="miscellaneous">
    <text evidence="13">Reaction proceeds by a ping-pong mechanism involving intermediate methylation of a conserved cysteine residue.</text>
</comment>
<feature type="binding site" evidence="13">
    <location>
        <position position="191"/>
    </location>
    <ligand>
        <name>S-adenosyl-L-methionine</name>
        <dbReference type="ChEBI" id="CHEBI:59789"/>
    </ligand>
</feature>
<dbReference type="InterPro" id="IPR004383">
    <property type="entry name" value="rRNA_lsu_MTrfase_RlmN/Cfr"/>
</dbReference>
<keyword evidence="4 13" id="KW-0698">rRNA processing</keyword>
<evidence type="ECO:0000256" key="7">
    <source>
        <dbReference type="ARBA" id="ARBA00022691"/>
    </source>
</evidence>
<dbReference type="PANTHER" id="PTHR30544">
    <property type="entry name" value="23S RRNA METHYLTRANSFERASE"/>
    <property type="match status" value="1"/>
</dbReference>
<dbReference type="CDD" id="cd01335">
    <property type="entry name" value="Radical_SAM"/>
    <property type="match status" value="1"/>
</dbReference>
<comment type="caution">
    <text evidence="15">The sequence shown here is derived from an EMBL/GenBank/DDBJ whole genome shotgun (WGS) entry which is preliminary data.</text>
</comment>
<feature type="binding site" evidence="13">
    <location>
        <position position="290"/>
    </location>
    <ligand>
        <name>S-adenosyl-L-methionine</name>
        <dbReference type="ChEBI" id="CHEBI:59789"/>
    </ligand>
</feature>
<dbReference type="InterPro" id="IPR058240">
    <property type="entry name" value="rSAM_sf"/>
</dbReference>
<feature type="active site" description="Proton acceptor" evidence="13">
    <location>
        <position position="92"/>
    </location>
</feature>
<dbReference type="InterPro" id="IPR006638">
    <property type="entry name" value="Elp3/MiaA/NifB-like_rSAM"/>
</dbReference>
<comment type="catalytic activity">
    <reaction evidence="13">
        <text>adenosine(37) in tRNA + 2 reduced [2Fe-2S]-[ferredoxin] + 2 S-adenosyl-L-methionine = 2-methyladenosine(37) in tRNA + 5'-deoxyadenosine + L-methionine + 2 oxidized [2Fe-2S]-[ferredoxin] + S-adenosyl-L-homocysteine</text>
        <dbReference type="Rhea" id="RHEA:43332"/>
        <dbReference type="Rhea" id="RHEA-COMP:10000"/>
        <dbReference type="Rhea" id="RHEA-COMP:10001"/>
        <dbReference type="Rhea" id="RHEA-COMP:10162"/>
        <dbReference type="Rhea" id="RHEA-COMP:10485"/>
        <dbReference type="ChEBI" id="CHEBI:17319"/>
        <dbReference type="ChEBI" id="CHEBI:33737"/>
        <dbReference type="ChEBI" id="CHEBI:33738"/>
        <dbReference type="ChEBI" id="CHEBI:57844"/>
        <dbReference type="ChEBI" id="CHEBI:57856"/>
        <dbReference type="ChEBI" id="CHEBI:59789"/>
        <dbReference type="ChEBI" id="CHEBI:74411"/>
        <dbReference type="ChEBI" id="CHEBI:74497"/>
        <dbReference type="EC" id="2.1.1.192"/>
    </reaction>
</comment>
<evidence type="ECO:0000256" key="10">
    <source>
        <dbReference type="ARBA" id="ARBA00023004"/>
    </source>
</evidence>
<evidence type="ECO:0000256" key="8">
    <source>
        <dbReference type="ARBA" id="ARBA00022694"/>
    </source>
</evidence>
<feature type="binding site" evidence="13">
    <location>
        <position position="116"/>
    </location>
    <ligand>
        <name>[4Fe-4S] cluster</name>
        <dbReference type="ChEBI" id="CHEBI:49883"/>
        <note>4Fe-4S-S-AdoMet</note>
    </ligand>
</feature>
<name>A0A6I0FBV3_9FIRM</name>
<feature type="binding site" evidence="13">
    <location>
        <begin position="159"/>
        <end position="160"/>
    </location>
    <ligand>
        <name>S-adenosyl-L-methionine</name>
        <dbReference type="ChEBI" id="CHEBI:59789"/>
    </ligand>
</feature>
<dbReference type="FunFam" id="3.20.20.70:FF:000014">
    <property type="entry name" value="Probable dual-specificity RNA methyltransferase RlmN"/>
    <property type="match status" value="1"/>
</dbReference>
<keyword evidence="12 13" id="KW-1015">Disulfide bond</keyword>
<dbReference type="OrthoDB" id="9793973at2"/>
<dbReference type="InterPro" id="IPR007197">
    <property type="entry name" value="rSAM"/>
</dbReference>
<evidence type="ECO:0000259" key="14">
    <source>
        <dbReference type="PROSITE" id="PS51918"/>
    </source>
</evidence>
<dbReference type="Pfam" id="PF21016">
    <property type="entry name" value="RlmN_N"/>
    <property type="match status" value="1"/>
</dbReference>
<keyword evidence="10 13" id="KW-0408">Iron</keyword>
<dbReference type="EMBL" id="WBZC01000023">
    <property type="protein sequence ID" value="KAB3535230.1"/>
    <property type="molecule type" value="Genomic_DNA"/>
</dbReference>
<evidence type="ECO:0000256" key="4">
    <source>
        <dbReference type="ARBA" id="ARBA00022552"/>
    </source>
</evidence>
<dbReference type="RefSeq" id="WP_151860946.1">
    <property type="nucleotide sequence ID" value="NZ_WBZC01000023.1"/>
</dbReference>
<organism evidence="15 16">
    <name type="scientific">Alkaliphilus pronyensis</name>
    <dbReference type="NCBI Taxonomy" id="1482732"/>
    <lineage>
        <taxon>Bacteria</taxon>
        <taxon>Bacillati</taxon>
        <taxon>Bacillota</taxon>
        <taxon>Clostridia</taxon>
        <taxon>Peptostreptococcales</taxon>
        <taxon>Natronincolaceae</taxon>
        <taxon>Alkaliphilus</taxon>
    </lineage>
</organism>
<dbReference type="GO" id="GO:0000049">
    <property type="term" value="F:tRNA binding"/>
    <property type="evidence" value="ECO:0007669"/>
    <property type="project" value="UniProtKB-UniRule"/>
</dbReference>
<dbReference type="InterPro" id="IPR013785">
    <property type="entry name" value="Aldolase_TIM"/>
</dbReference>
<dbReference type="InterPro" id="IPR040072">
    <property type="entry name" value="Methyltransferase_A"/>
</dbReference>
<evidence type="ECO:0000256" key="11">
    <source>
        <dbReference type="ARBA" id="ARBA00023014"/>
    </source>
</evidence>
<evidence type="ECO:0000256" key="13">
    <source>
        <dbReference type="HAMAP-Rule" id="MF_01849"/>
    </source>
</evidence>
<evidence type="ECO:0000256" key="9">
    <source>
        <dbReference type="ARBA" id="ARBA00022723"/>
    </source>
</evidence>
<comment type="catalytic activity">
    <reaction evidence="13">
        <text>adenosine(2503) in 23S rRNA + 2 reduced [2Fe-2S]-[ferredoxin] + 2 S-adenosyl-L-methionine = 2-methyladenosine(2503) in 23S rRNA + 5'-deoxyadenosine + L-methionine + 2 oxidized [2Fe-2S]-[ferredoxin] + S-adenosyl-L-homocysteine</text>
        <dbReference type="Rhea" id="RHEA:42916"/>
        <dbReference type="Rhea" id="RHEA-COMP:10000"/>
        <dbReference type="Rhea" id="RHEA-COMP:10001"/>
        <dbReference type="Rhea" id="RHEA-COMP:10152"/>
        <dbReference type="Rhea" id="RHEA-COMP:10282"/>
        <dbReference type="ChEBI" id="CHEBI:17319"/>
        <dbReference type="ChEBI" id="CHEBI:33737"/>
        <dbReference type="ChEBI" id="CHEBI:33738"/>
        <dbReference type="ChEBI" id="CHEBI:57844"/>
        <dbReference type="ChEBI" id="CHEBI:57856"/>
        <dbReference type="ChEBI" id="CHEBI:59789"/>
        <dbReference type="ChEBI" id="CHEBI:74411"/>
        <dbReference type="ChEBI" id="CHEBI:74497"/>
        <dbReference type="EC" id="2.1.1.192"/>
    </reaction>
</comment>
<feature type="binding site" evidence="13">
    <location>
        <position position="119"/>
    </location>
    <ligand>
        <name>[4Fe-4S] cluster</name>
        <dbReference type="ChEBI" id="CHEBI:49883"/>
        <note>4Fe-4S-S-AdoMet</note>
    </ligand>
</feature>
<dbReference type="SFLD" id="SFLDF00275">
    <property type="entry name" value="adenosine_C2_methyltransferase"/>
    <property type="match status" value="1"/>
</dbReference>
<keyword evidence="16" id="KW-1185">Reference proteome</keyword>
<keyword evidence="9 13" id="KW-0479">Metal-binding</keyword>
<keyword evidence="11 13" id="KW-0411">Iron-sulfur</keyword>
<keyword evidence="8 13" id="KW-0819">tRNA processing</keyword>
<evidence type="ECO:0000256" key="2">
    <source>
        <dbReference type="ARBA" id="ARBA00022485"/>
    </source>
</evidence>
<dbReference type="InterPro" id="IPR048641">
    <property type="entry name" value="RlmN_N"/>
</dbReference>
<dbReference type="PROSITE" id="PS51918">
    <property type="entry name" value="RADICAL_SAM"/>
    <property type="match status" value="1"/>
</dbReference>
<feature type="domain" description="Radical SAM core" evidence="14">
    <location>
        <begin position="98"/>
        <end position="328"/>
    </location>
</feature>
<dbReference type="InterPro" id="IPR027492">
    <property type="entry name" value="RNA_MTrfase_RlmN"/>
</dbReference>
<accession>A0A6I0FBV3</accession>
<dbReference type="GO" id="GO:0070475">
    <property type="term" value="P:rRNA base methylation"/>
    <property type="evidence" value="ECO:0007669"/>
    <property type="project" value="UniProtKB-UniRule"/>
</dbReference>
<dbReference type="AlphaFoldDB" id="A0A6I0FBV3"/>
<feature type="active site" description="S-methylcysteine intermediate" evidence="13">
    <location>
        <position position="333"/>
    </location>
</feature>
<dbReference type="PANTHER" id="PTHR30544:SF5">
    <property type="entry name" value="RADICAL SAM CORE DOMAIN-CONTAINING PROTEIN"/>
    <property type="match status" value="1"/>
</dbReference>
<dbReference type="SUPFAM" id="SSF102114">
    <property type="entry name" value="Radical SAM enzymes"/>
    <property type="match status" value="1"/>
</dbReference>
<feature type="binding site" evidence="13">
    <location>
        <position position="112"/>
    </location>
    <ligand>
        <name>[4Fe-4S] cluster</name>
        <dbReference type="ChEBI" id="CHEBI:49883"/>
        <note>4Fe-4S-S-AdoMet</note>
    </ligand>
</feature>
<dbReference type="Gene3D" id="1.10.150.530">
    <property type="match status" value="1"/>
</dbReference>
<dbReference type="GO" id="GO:0051539">
    <property type="term" value="F:4 iron, 4 sulfur cluster binding"/>
    <property type="evidence" value="ECO:0007669"/>
    <property type="project" value="UniProtKB-UniRule"/>
</dbReference>
<protein>
    <recommendedName>
        <fullName evidence="13">Probable dual-specificity RNA methyltransferase RlmN</fullName>
        <ecNumber evidence="13">2.1.1.192</ecNumber>
    </recommendedName>
    <alternativeName>
        <fullName evidence="13">23S rRNA (adenine(2503)-C(2))-methyltransferase</fullName>
    </alternativeName>
    <alternativeName>
        <fullName evidence="13">23S rRNA m2A2503 methyltransferase</fullName>
    </alternativeName>
    <alternativeName>
        <fullName evidence="13">Ribosomal RNA large subunit methyltransferase N</fullName>
    </alternativeName>
    <alternativeName>
        <fullName evidence="13">tRNA (adenine(37)-C(2))-methyltransferase</fullName>
    </alternativeName>
    <alternativeName>
        <fullName evidence="13">tRNA m2A37 methyltransferase</fullName>
    </alternativeName>
</protein>
<dbReference type="GO" id="GO:0070040">
    <property type="term" value="F:rRNA (adenine(2503)-C2-)-methyltransferase activity"/>
    <property type="evidence" value="ECO:0007669"/>
    <property type="project" value="UniProtKB-UniRule"/>
</dbReference>
<feature type="binding site" evidence="13">
    <location>
        <begin position="214"/>
        <end position="216"/>
    </location>
    <ligand>
        <name>S-adenosyl-L-methionine</name>
        <dbReference type="ChEBI" id="CHEBI:59789"/>
    </ligand>
</feature>
<dbReference type="SFLD" id="SFLDS00029">
    <property type="entry name" value="Radical_SAM"/>
    <property type="match status" value="1"/>
</dbReference>
<dbReference type="EC" id="2.1.1.192" evidence="13"/>
<dbReference type="PIRSF" id="PIRSF006004">
    <property type="entry name" value="CHP00048"/>
    <property type="match status" value="1"/>
</dbReference>
<dbReference type="Pfam" id="PF04055">
    <property type="entry name" value="Radical_SAM"/>
    <property type="match status" value="1"/>
</dbReference>
<comment type="caution">
    <text evidence="13">Lacks conserved residue(s) required for the propagation of feature annotation.</text>
</comment>
<sequence>MEKTDLLSLTDEELVDFTKELGEPKFRGEQIFQWIHKGIKSFDDMSNLSKTLREDLKSKAFITSLKIEKKLVSKIDGTTKYLFLLDDSNIIEGVLMKYKHGLTACISTQVGCSMGCSFCASTEGGLVRNLTAGEIIDQIHAINNDIGQRVSNIVLMGSGEPLHNFKEVVSFLRIANSKKGLNIGNRHITLSTCGLVTEIKRLADLRIPINLAISLHAPTNQLRQKIMPIARKYSIEELIDGCHYYLSKNNRRITFEYSLIKGVNDLEIHANQLVMLLKGLLCHVNLIPVNPVEKAAFEKSKDESIKRFASILKNNGIEATVRREMGSDIMAACGQLRNSHIDKQKN</sequence>
<dbReference type="GO" id="GO:0005737">
    <property type="term" value="C:cytoplasm"/>
    <property type="evidence" value="ECO:0007669"/>
    <property type="project" value="UniProtKB-SubCell"/>
</dbReference>
<reference evidence="15 16" key="1">
    <citation type="submission" date="2019-10" db="EMBL/GenBank/DDBJ databases">
        <title>Alkaliphilus serpentinus sp. nov. and Alkaliphilus pronyensis sp. nov., two novel anaerobic alkaliphilic species isolated from the serpentinized-hosted hydrothermal field of the Prony Bay (New Caledonia).</title>
        <authorList>
            <person name="Postec A."/>
        </authorList>
    </citation>
    <scope>NUCLEOTIDE SEQUENCE [LARGE SCALE GENOMIC DNA]</scope>
    <source>
        <strain evidence="15 16">LacV</strain>
    </source>
</reference>
<dbReference type="HAMAP" id="MF_01849">
    <property type="entry name" value="RNA_methyltr_RlmN"/>
    <property type="match status" value="1"/>
</dbReference>
<comment type="cofactor">
    <cofactor evidence="13">
        <name>[4Fe-4S] cluster</name>
        <dbReference type="ChEBI" id="CHEBI:49883"/>
    </cofactor>
    <text evidence="13">Binds 1 [4Fe-4S] cluster. The cluster is coordinated with 3 cysteines and an exchangeable S-adenosyl-L-methionine.</text>
</comment>
<keyword evidence="2 13" id="KW-0004">4Fe-4S</keyword>
<evidence type="ECO:0000313" key="16">
    <source>
        <dbReference type="Proteomes" id="UP000432715"/>
    </source>
</evidence>
<dbReference type="GO" id="GO:0030488">
    <property type="term" value="P:tRNA methylation"/>
    <property type="evidence" value="ECO:0007669"/>
    <property type="project" value="UniProtKB-UniRule"/>
</dbReference>
<evidence type="ECO:0000256" key="1">
    <source>
        <dbReference type="ARBA" id="ARBA00004496"/>
    </source>
</evidence>
<keyword evidence="3 13" id="KW-0963">Cytoplasm</keyword>
<keyword evidence="7 13" id="KW-0949">S-adenosyl-L-methionine</keyword>
<evidence type="ECO:0000256" key="6">
    <source>
        <dbReference type="ARBA" id="ARBA00022679"/>
    </source>
</evidence>
<evidence type="ECO:0000256" key="5">
    <source>
        <dbReference type="ARBA" id="ARBA00022603"/>
    </source>
</evidence>
<evidence type="ECO:0000256" key="12">
    <source>
        <dbReference type="ARBA" id="ARBA00023157"/>
    </source>
</evidence>
<evidence type="ECO:0000256" key="3">
    <source>
        <dbReference type="ARBA" id="ARBA00022490"/>
    </source>
</evidence>
<dbReference type="SMART" id="SM00729">
    <property type="entry name" value="Elp3"/>
    <property type="match status" value="1"/>
</dbReference>
<gene>
    <name evidence="13 15" type="primary">rlmN</name>
    <name evidence="15" type="ORF">F8154_07250</name>
</gene>
<dbReference type="GO" id="GO:0002935">
    <property type="term" value="F:tRNA (adenine(37)-C2)-methyltransferase activity"/>
    <property type="evidence" value="ECO:0007669"/>
    <property type="project" value="UniProtKB-UniRule"/>
</dbReference>
<evidence type="ECO:0000313" key="15">
    <source>
        <dbReference type="EMBL" id="KAB3535230.1"/>
    </source>
</evidence>